<feature type="chain" id="PRO_5043583242" evidence="1">
    <location>
        <begin position="22"/>
        <end position="497"/>
    </location>
</feature>
<sequence length="497" mass="56252">MKKISIILMALLLAFNVTVMADGFDDEGFGDDTVTTATDTAQDSSNFGDDISSNSEKSVKTEFSGKLKFDNRLILGDNNRANSNPNLDLNLKVTKANSELNATMKFNEDAKTGELSEGYLKLYYDNFDISAGKMKVVWGKGDKLHVVDNLNSENLTDFINQDYLDRKVAEKMIKINYYIGNGNLELVYTPEFTPNAMPVEDTWKTNQQKSMESILEKKVFDDEYADFTGKIDDAVNYIVSNNPYISDKTQVPFSAVMDVLKTQNSAIYDDMKAKIDDMKAKFQKPQKIEDGQFAARFTDSISGFDFGASYYYGKLRTPSFNPTTLDINYDKVQVIGAELGKVLLTFNTRAELAYYLTEDTDGTDPLVHNNKIAWIVGADRDLPIHNMNINFQVKSEKILNDDKISASDVDYNKDGYFTDMIVGKIGDKFKNETILPEVQFVYNVESKDYMVNTQVEYKLKDDTSMTAMYKIFGGDNNTIFGEFDKNDYAALNFEYDF</sequence>
<keyword evidence="1" id="KW-0732">Signal</keyword>
<dbReference type="RefSeq" id="WP_307904974.1">
    <property type="nucleotide sequence ID" value="NZ_AP027059.1"/>
</dbReference>
<dbReference type="EMBL" id="AP027059">
    <property type="protein sequence ID" value="BDU50037.1"/>
    <property type="molecule type" value="Genomic_DNA"/>
</dbReference>
<gene>
    <name evidence="2" type="ORF">HLVA_06060</name>
</gene>
<dbReference type="AlphaFoldDB" id="A0AAU9DJH0"/>
<dbReference type="Gene3D" id="2.40.160.130">
    <property type="entry name" value="Capsule assembly protein Wzi"/>
    <property type="match status" value="1"/>
</dbReference>
<organism evidence="2 3">
    <name type="scientific">Haliovirga abyssi</name>
    <dbReference type="NCBI Taxonomy" id="2996794"/>
    <lineage>
        <taxon>Bacteria</taxon>
        <taxon>Fusobacteriati</taxon>
        <taxon>Fusobacteriota</taxon>
        <taxon>Fusobacteriia</taxon>
        <taxon>Fusobacteriales</taxon>
        <taxon>Haliovirgaceae</taxon>
        <taxon>Haliovirga</taxon>
    </lineage>
</organism>
<reference evidence="2 3" key="1">
    <citation type="submission" date="2022-11" db="EMBL/GenBank/DDBJ databases">
        <title>Haliovirga abyssi gen. nov., sp. nov., a mesophilic fermentative bacterium isolated from the Iheya North hydrothermal field and the proposal of Haliovirgaceae fam. nov.</title>
        <authorList>
            <person name="Miyazaki U."/>
            <person name="Tame A."/>
            <person name="Miyazaki J."/>
            <person name="Takai K."/>
            <person name="Sawayama S."/>
            <person name="Kitajima M."/>
            <person name="Okamoto A."/>
            <person name="Nakagawa S."/>
        </authorList>
    </citation>
    <scope>NUCLEOTIDE SEQUENCE [LARGE SCALE GENOMIC DNA]</scope>
    <source>
        <strain evidence="2 3">IC12</strain>
    </source>
</reference>
<evidence type="ECO:0000256" key="1">
    <source>
        <dbReference type="SAM" id="SignalP"/>
    </source>
</evidence>
<dbReference type="InterPro" id="IPR038636">
    <property type="entry name" value="Wzi_sf"/>
</dbReference>
<evidence type="ECO:0000313" key="2">
    <source>
        <dbReference type="EMBL" id="BDU50037.1"/>
    </source>
</evidence>
<evidence type="ECO:0000313" key="3">
    <source>
        <dbReference type="Proteomes" id="UP001321582"/>
    </source>
</evidence>
<accession>A0AAU9DJH0</accession>
<dbReference type="KEGG" id="haby:HLVA_06060"/>
<dbReference type="Proteomes" id="UP001321582">
    <property type="component" value="Chromosome"/>
</dbReference>
<protein>
    <submittedName>
        <fullName evidence="2">Uncharacterized protein</fullName>
    </submittedName>
</protein>
<proteinExistence type="predicted"/>
<feature type="signal peptide" evidence="1">
    <location>
        <begin position="1"/>
        <end position="21"/>
    </location>
</feature>
<keyword evidence="3" id="KW-1185">Reference proteome</keyword>
<name>A0AAU9DJH0_9FUSO</name>